<keyword evidence="2" id="KW-1185">Reference proteome</keyword>
<dbReference type="AlphaFoldDB" id="A0AAV2JHC9"/>
<proteinExistence type="predicted"/>
<evidence type="ECO:0000313" key="2">
    <source>
        <dbReference type="Proteomes" id="UP001497482"/>
    </source>
</evidence>
<organism evidence="1 2">
    <name type="scientific">Knipowitschia caucasica</name>
    <name type="common">Caucasian dwarf goby</name>
    <name type="synonym">Pomatoschistus caucasicus</name>
    <dbReference type="NCBI Taxonomy" id="637954"/>
    <lineage>
        <taxon>Eukaryota</taxon>
        <taxon>Metazoa</taxon>
        <taxon>Chordata</taxon>
        <taxon>Craniata</taxon>
        <taxon>Vertebrata</taxon>
        <taxon>Euteleostomi</taxon>
        <taxon>Actinopterygii</taxon>
        <taxon>Neopterygii</taxon>
        <taxon>Teleostei</taxon>
        <taxon>Neoteleostei</taxon>
        <taxon>Acanthomorphata</taxon>
        <taxon>Gobiaria</taxon>
        <taxon>Gobiiformes</taxon>
        <taxon>Gobioidei</taxon>
        <taxon>Gobiidae</taxon>
        <taxon>Gobiinae</taxon>
        <taxon>Knipowitschia</taxon>
    </lineage>
</organism>
<evidence type="ECO:0000313" key="1">
    <source>
        <dbReference type="EMBL" id="CAL1577093.1"/>
    </source>
</evidence>
<name>A0AAV2JHC9_KNICA</name>
<dbReference type="Proteomes" id="UP001497482">
    <property type="component" value="Chromosome 13"/>
</dbReference>
<protein>
    <submittedName>
        <fullName evidence="1">Uncharacterized protein</fullName>
    </submittedName>
</protein>
<reference evidence="1 2" key="1">
    <citation type="submission" date="2024-04" db="EMBL/GenBank/DDBJ databases">
        <authorList>
            <person name="Waldvogel A.-M."/>
            <person name="Schoenle A."/>
        </authorList>
    </citation>
    <scope>NUCLEOTIDE SEQUENCE [LARGE SCALE GENOMIC DNA]</scope>
</reference>
<accession>A0AAV2JHC9</accession>
<dbReference type="EMBL" id="OZ035835">
    <property type="protein sequence ID" value="CAL1577093.1"/>
    <property type="molecule type" value="Genomic_DNA"/>
</dbReference>
<gene>
    <name evidence="1" type="ORF">KC01_LOCUS8477</name>
</gene>
<sequence>MALRCTSSQLLSFNHSAPPTLDLISTMQQHCLLRRRPYIHRSSRRKYILHSSTETGIPSLWTDHNTRHLGNFQLVDHHNQILSSCLNQFAPLKTATVSFSTSAPWYTPDRHNLKKKRRQLERLRTKTGLTAHAEANKYFTNTYNTALKSARSDYFSQLIRSNSSHSRTLFSTFARLTKPIDNITSTFTTDKCNNYLSFFHSKIHTVPCTALPLTISPLKPISLSTYPEITGFPPSPCSQQPTPPSSSPT</sequence>